<feature type="domain" description="Bacteriophage tail tape measure N-terminal" evidence="1">
    <location>
        <begin position="105"/>
        <end position="230"/>
    </location>
</feature>
<evidence type="ECO:0000313" key="4">
    <source>
        <dbReference type="Proteomes" id="UP000237580"/>
    </source>
</evidence>
<dbReference type="InterPro" id="IPR009628">
    <property type="entry name" value="Phage_tape_measure_N"/>
</dbReference>
<protein>
    <submittedName>
        <fullName evidence="3">Tail tape measure protein, truncated</fullName>
    </submittedName>
</protein>
<accession>A0AB38E9B8</accession>
<comment type="caution">
    <text evidence="3">The sequence shown here is derived from an EMBL/GenBank/DDBJ whole genome shotgun (WGS) entry which is preliminary data.</text>
</comment>
<dbReference type="EMBL" id="ODAM01000030">
    <property type="protein sequence ID" value="SOQ06553.1"/>
    <property type="molecule type" value="Genomic_DNA"/>
</dbReference>
<dbReference type="Pfam" id="PF06791">
    <property type="entry name" value="TMP_2"/>
    <property type="match status" value="2"/>
</dbReference>
<feature type="domain" description="Bacteriophage tail tape measure C-terminal" evidence="2">
    <location>
        <begin position="774"/>
        <end position="858"/>
    </location>
</feature>
<dbReference type="RefSeq" id="WP_104719995.1">
    <property type="nucleotide sequence ID" value="NZ_ODAL01000034.1"/>
</dbReference>
<reference evidence="3 4" key="1">
    <citation type="submission" date="2017-11" db="EMBL/GenBank/DDBJ databases">
        <authorList>
            <person name="Blom J."/>
        </authorList>
    </citation>
    <scope>NUCLEOTIDE SEQUENCE [LARGE SCALE GENOMIC DNA]</scope>
    <source>
        <strain evidence="3">NCPPB 2254</strain>
    </source>
</reference>
<dbReference type="Proteomes" id="UP000237580">
    <property type="component" value="Unassembled WGS sequence"/>
</dbReference>
<organism evidence="3 4">
    <name type="scientific">Pseudomonas syringae pv. persicae</name>
    <dbReference type="NCBI Taxonomy" id="237306"/>
    <lineage>
        <taxon>Bacteria</taxon>
        <taxon>Pseudomonadati</taxon>
        <taxon>Pseudomonadota</taxon>
        <taxon>Gammaproteobacteria</taxon>
        <taxon>Pseudomonadales</taxon>
        <taxon>Pseudomonadaceae</taxon>
        <taxon>Pseudomonas</taxon>
    </lineage>
</organism>
<dbReference type="AlphaFoldDB" id="A0AB38E9B8"/>
<dbReference type="Pfam" id="PF24622">
    <property type="entry name" value="TMP_4"/>
    <property type="match status" value="1"/>
</dbReference>
<proteinExistence type="predicted"/>
<dbReference type="Pfam" id="PF09718">
    <property type="entry name" value="Tape_meas_lam_C"/>
    <property type="match status" value="1"/>
</dbReference>
<evidence type="ECO:0000259" key="2">
    <source>
        <dbReference type="Pfam" id="PF09718"/>
    </source>
</evidence>
<dbReference type="InterPro" id="IPR006431">
    <property type="entry name" value="Phage_tape_meas_C"/>
</dbReference>
<evidence type="ECO:0000313" key="3">
    <source>
        <dbReference type="EMBL" id="SOQ06553.1"/>
    </source>
</evidence>
<feature type="domain" description="Bacteriophage tail tape measure N-terminal" evidence="1">
    <location>
        <begin position="247"/>
        <end position="380"/>
    </location>
</feature>
<gene>
    <name evidence="3" type="ORF">NCPPB2254_00890</name>
</gene>
<sequence length="1031" mass="108211">MAVDSLGQLTVDLIANTGGFEAGMDRAQRSLKSTAKEAAYQGNQLDSLLGKIDPIVGAYGRLDKMEEQLRAHRKANRLDETDFTDYLNKLNAQRDALSRTDDVVRKTGVTAAQTTAAFRQLPAQITDIFTSLAGGQNPLMVLIQQGGQIKDAFGGVGPTLDAFGAKIKSVFVGAAPIGVEAVGAALGGIAVNGKAAAEGADAAGASLGSMAEGANTAADAAKNAQEAAAALRAAGVPVSGGIGLVVGASVAAAAAVAALAYSYKLASAETTAYQTALIMTGNTAGTSAQQLSSIAHAVSEVNGTVHEASATLALLAGSTTIPVSAFEMIAKSAANMEDATDKATKDTVADFEKLAKEPLKNSVALTQSLNYLTAGTYEQIAALEKQGDTQGAAAVAFKAYSEAIDERSAKIKANLGTLEGAWKDVTDAAKGAGDAMIEAFRDPSLDKQIAETKKLLEGRKTGFLSSLFDENDSSTRFLEDKLKLLIKARDASAEQSKEEGRQAQLRAKGNEAFAQFQKDQESNWSKTKKMNDALEKAQIRITAARDGGHKISAEEEEATYKAIRDNSAYKEADPKPYREDAGTKMLDQARQQYAVLQEQSKLIGAQVGDQQKLGAASQDLIQWEQQLADIKGKKTLTADQQSLLAVAEQITAQKKLSADLEVQNALRTTRLEQEQKLAAFAMSVNDSLAQNQQRLNNDVAGIGMGDKQADRLQEDLRIRQDYAKQIEKLQRDQKNNNTSPKLLEDETDVLKKALEIRLQHQADYYGKVDEAQADWSLGARAALQNYVNDSENYSAQAADFVSGSLSDATNGLGDLFADVATGAEDAGDAIANLASNMGKSIINALSDMAAQWLIYQGIQLLTTKSGQSAAAAGLIANANSAAAQASLNAYASTAGIPLVGPAAAPAAALAAAAATAPMVAAVSASALAGMAHNGMDNIPKEGTWLLDGGERVLNPNQNRDLTRYLAEKSGNGAGGAPSFTIHAPVNVQAQPGMTDAEAARQGSAVSSALEAQLGQFLDREMRQGGRLWRRT</sequence>
<evidence type="ECO:0000259" key="1">
    <source>
        <dbReference type="Pfam" id="PF06791"/>
    </source>
</evidence>
<name>A0AB38E9B8_9PSED</name>